<evidence type="ECO:0000256" key="2">
    <source>
        <dbReference type="ARBA" id="ARBA00005102"/>
    </source>
</evidence>
<feature type="compositionally biased region" description="Polar residues" evidence="5">
    <location>
        <begin position="182"/>
        <end position="195"/>
    </location>
</feature>
<feature type="compositionally biased region" description="Basic and acidic residues" evidence="5">
    <location>
        <begin position="113"/>
        <end position="134"/>
    </location>
</feature>
<evidence type="ECO:0000259" key="6">
    <source>
        <dbReference type="SMART" id="SM01006"/>
    </source>
</evidence>
<feature type="compositionally biased region" description="Low complexity" evidence="5">
    <location>
        <begin position="135"/>
        <end position="147"/>
    </location>
</feature>
<dbReference type="Pfam" id="PF13523">
    <property type="entry name" value="Acetyltransf_8"/>
    <property type="match status" value="1"/>
</dbReference>
<feature type="region of interest" description="Disordered" evidence="5">
    <location>
        <begin position="1"/>
        <end position="33"/>
    </location>
</feature>
<gene>
    <name evidence="7" type="ORF">GCM10010394_00300</name>
</gene>
<accession>A0ABN1EVU9</accession>
<evidence type="ECO:0000256" key="3">
    <source>
        <dbReference type="ARBA" id="ARBA00020586"/>
    </source>
</evidence>
<evidence type="ECO:0000313" key="8">
    <source>
        <dbReference type="Proteomes" id="UP001500668"/>
    </source>
</evidence>
<dbReference type="Gene3D" id="3.40.630.30">
    <property type="match status" value="1"/>
</dbReference>
<dbReference type="SMART" id="SM01006">
    <property type="entry name" value="AlcB"/>
    <property type="match status" value="1"/>
</dbReference>
<dbReference type="SUPFAM" id="SSF55729">
    <property type="entry name" value="Acyl-CoA N-acyltransferases (Nat)"/>
    <property type="match status" value="1"/>
</dbReference>
<dbReference type="InterPro" id="IPR016181">
    <property type="entry name" value="Acyl_CoA_acyltransferase"/>
</dbReference>
<feature type="compositionally biased region" description="Polar residues" evidence="5">
    <location>
        <begin position="161"/>
        <end position="174"/>
    </location>
</feature>
<reference evidence="7 8" key="1">
    <citation type="journal article" date="2019" name="Int. J. Syst. Evol. Microbiol.">
        <title>The Global Catalogue of Microorganisms (GCM) 10K type strain sequencing project: providing services to taxonomists for standard genome sequencing and annotation.</title>
        <authorList>
            <consortium name="The Broad Institute Genomics Platform"/>
            <consortium name="The Broad Institute Genome Sequencing Center for Infectious Disease"/>
            <person name="Wu L."/>
            <person name="Ma J."/>
        </authorList>
    </citation>
    <scope>NUCLEOTIDE SEQUENCE [LARGE SCALE GENOMIC DNA]</scope>
    <source>
        <strain evidence="7 8">JCM 5067</strain>
    </source>
</reference>
<dbReference type="Proteomes" id="UP001500668">
    <property type="component" value="Unassembled WGS sequence"/>
</dbReference>
<evidence type="ECO:0000256" key="4">
    <source>
        <dbReference type="ARBA" id="ARBA00031122"/>
    </source>
</evidence>
<evidence type="ECO:0000256" key="5">
    <source>
        <dbReference type="SAM" id="MobiDB-lite"/>
    </source>
</evidence>
<dbReference type="PANTHER" id="PTHR31438">
    <property type="entry name" value="LYSINE N-ACYLTRANSFERASE C17G9.06C-RELATED"/>
    <property type="match status" value="1"/>
</dbReference>
<feature type="region of interest" description="Disordered" evidence="5">
    <location>
        <begin position="46"/>
        <end position="205"/>
    </location>
</feature>
<protein>
    <recommendedName>
        <fullName evidence="3">Lysine N-acyltransferase MbtK</fullName>
    </recommendedName>
    <alternativeName>
        <fullName evidence="4">Mycobactin synthase protein K</fullName>
    </alternativeName>
</protein>
<feature type="compositionally biased region" description="Pro residues" evidence="5">
    <location>
        <begin position="76"/>
        <end position="90"/>
    </location>
</feature>
<dbReference type="PANTHER" id="PTHR31438:SF1">
    <property type="entry name" value="LYSINE N-ACYLTRANSFERASE C17G9.06C-RELATED"/>
    <property type="match status" value="1"/>
</dbReference>
<evidence type="ECO:0000256" key="1">
    <source>
        <dbReference type="ARBA" id="ARBA00003818"/>
    </source>
</evidence>
<keyword evidence="8" id="KW-1185">Reference proteome</keyword>
<comment type="pathway">
    <text evidence="2">Siderophore biosynthesis; mycobactin biosynthesis.</text>
</comment>
<name>A0ABN1EVU9_9ACTN</name>
<proteinExistence type="predicted"/>
<dbReference type="InterPro" id="IPR019432">
    <property type="entry name" value="Acyltransferase_MbtK/IucB-like"/>
</dbReference>
<feature type="domain" description="Acyltransferase MbtK/IucB-like conserved" evidence="6">
    <location>
        <begin position="228"/>
        <end position="276"/>
    </location>
</feature>
<sequence>MPPTDASTDADADADAGAGPVPPPGGAEDTLDMRLPYELVALFGESRTGGADSAEAGGGDEGVSGGEDRRREPEVGPEPGPGPEPEPGPGPESGSSPEAGPEPGPHSSPEAEPEPRPEARPDTGTEAARADATPRARTATEQATQQAPDRRTEAAPRQPYPQRTPQSSASSATSVPFEAPHTTRQVASRTTTRIPSSPYAPHLTGDDLLDSPGAWGPVTTPVGVFQLVPVRVERDLSLLSTWMNDPAVAAFWELAGPESVTAAHLRPQLDGDGRSVPCLGLLDGAPMSYWEIYRADLDPLARHYPARPHDTGVHLLIGGVADRGRGVGTALLRAVADLVLDNRPLCPRVVAEPDLRNTPSVSAFLSAGFRFSAEVDLPDKRAALMVRDRALRNLL</sequence>
<dbReference type="EMBL" id="BAAACA010000001">
    <property type="protein sequence ID" value="GAA0575795.1"/>
    <property type="molecule type" value="Genomic_DNA"/>
</dbReference>
<evidence type="ECO:0000313" key="7">
    <source>
        <dbReference type="EMBL" id="GAA0575795.1"/>
    </source>
</evidence>
<feature type="compositionally biased region" description="Gly residues" evidence="5">
    <location>
        <begin position="56"/>
        <end position="65"/>
    </location>
</feature>
<comment type="caution">
    <text evidence="7">The sequence shown here is derived from an EMBL/GenBank/DDBJ whole genome shotgun (WGS) entry which is preliminary data.</text>
</comment>
<comment type="function">
    <text evidence="1">Acyltransferase required for the direct transfer of medium- to long-chain fatty acyl moieties from a carrier protein (MbtL) on to the epsilon-amino group of lysine residue in the mycobactin core.</text>
</comment>
<organism evidence="7 8">
    <name type="scientific">Streptomyces crystallinus</name>
    <dbReference type="NCBI Taxonomy" id="68191"/>
    <lineage>
        <taxon>Bacteria</taxon>
        <taxon>Bacillati</taxon>
        <taxon>Actinomycetota</taxon>
        <taxon>Actinomycetes</taxon>
        <taxon>Kitasatosporales</taxon>
        <taxon>Streptomycetaceae</taxon>
        <taxon>Streptomyces</taxon>
    </lineage>
</organism>